<dbReference type="PANTHER" id="PTHR44196:SF2">
    <property type="entry name" value="SHORT-CHAIN DEHYDROGENASE-RELATED"/>
    <property type="match status" value="1"/>
</dbReference>
<comment type="similarity">
    <text evidence="1">Belongs to the short-chain dehydrogenases/reductases (SDR) family.</text>
</comment>
<keyword evidence="4" id="KW-1185">Reference proteome</keyword>
<dbReference type="RefSeq" id="WP_308948564.1">
    <property type="nucleotide sequence ID" value="NZ_JARXHW010000004.1"/>
</dbReference>
<organism evidence="3 4">
    <name type="scientific">Thalassobacterium maritimum</name>
    <dbReference type="NCBI Taxonomy" id="3041265"/>
    <lineage>
        <taxon>Bacteria</taxon>
        <taxon>Pseudomonadati</taxon>
        <taxon>Verrucomicrobiota</taxon>
        <taxon>Opitutia</taxon>
        <taxon>Puniceicoccales</taxon>
        <taxon>Coraliomargaritaceae</taxon>
        <taxon>Thalassobacterium</taxon>
    </lineage>
</organism>
<dbReference type="Gene3D" id="3.40.50.720">
    <property type="entry name" value="NAD(P)-binding Rossmann-like Domain"/>
    <property type="match status" value="1"/>
</dbReference>
<protein>
    <submittedName>
        <fullName evidence="3">SDR family NAD(P)-dependent oxidoreductase</fullName>
    </submittedName>
</protein>
<dbReference type="InterPro" id="IPR002347">
    <property type="entry name" value="SDR_fam"/>
</dbReference>
<name>A0ABU1AQP6_9BACT</name>
<sequence length="274" mass="29421">MKQLEYFKRFSVIIVTGGSSGIGCSIIKAIQNVAPDITLCNLSRSKPAFFLGPTGQHFPVDLSDATALADTASELIKKIHSVPNGEVLLVNNSGFGDYGRMPDLELKKQLSMIDLNVRAVVDLTARLLPTLLERGGVVVNIASTAAFQPTPYLATYGASKAFVRNWSLALNEDLRGSKVRTLTVCPGPTQSNFFKAAGFATPPMKKGSAPGLDMSSEEVAARTLNAIAKGQALLVTGWMNHCISFFGSKMPLVAVTRIGGAILRKMRLEQHRAQ</sequence>
<dbReference type="Proteomes" id="UP001225316">
    <property type="component" value="Unassembled WGS sequence"/>
</dbReference>
<evidence type="ECO:0000256" key="1">
    <source>
        <dbReference type="ARBA" id="ARBA00006484"/>
    </source>
</evidence>
<dbReference type="PROSITE" id="PS51257">
    <property type="entry name" value="PROKAR_LIPOPROTEIN"/>
    <property type="match status" value="1"/>
</dbReference>
<gene>
    <name evidence="3" type="ORF">QEH52_03130</name>
</gene>
<dbReference type="SUPFAM" id="SSF51735">
    <property type="entry name" value="NAD(P)-binding Rossmann-fold domains"/>
    <property type="match status" value="1"/>
</dbReference>
<keyword evidence="2" id="KW-0560">Oxidoreductase</keyword>
<dbReference type="PANTHER" id="PTHR44196">
    <property type="entry name" value="DEHYDROGENASE/REDUCTASE SDR FAMILY MEMBER 7B"/>
    <property type="match status" value="1"/>
</dbReference>
<evidence type="ECO:0000256" key="2">
    <source>
        <dbReference type="ARBA" id="ARBA00023002"/>
    </source>
</evidence>
<dbReference type="CDD" id="cd05233">
    <property type="entry name" value="SDR_c"/>
    <property type="match status" value="1"/>
</dbReference>
<comment type="caution">
    <text evidence="3">The sequence shown here is derived from an EMBL/GenBank/DDBJ whole genome shotgun (WGS) entry which is preliminary data.</text>
</comment>
<accession>A0ABU1AQP6</accession>
<dbReference type="PRINTS" id="PR00081">
    <property type="entry name" value="GDHRDH"/>
</dbReference>
<dbReference type="InterPro" id="IPR036291">
    <property type="entry name" value="NAD(P)-bd_dom_sf"/>
</dbReference>
<evidence type="ECO:0000313" key="4">
    <source>
        <dbReference type="Proteomes" id="UP001225316"/>
    </source>
</evidence>
<reference evidence="3 4" key="1">
    <citation type="submission" date="2023-04" db="EMBL/GenBank/DDBJ databases">
        <title>A novel bacteria isolated from coastal sediment.</title>
        <authorList>
            <person name="Liu X.-J."/>
            <person name="Du Z.-J."/>
        </authorList>
    </citation>
    <scope>NUCLEOTIDE SEQUENCE [LARGE SCALE GENOMIC DNA]</scope>
    <source>
        <strain evidence="3 4">SDUM461003</strain>
    </source>
</reference>
<evidence type="ECO:0000313" key="3">
    <source>
        <dbReference type="EMBL" id="MDQ8206486.1"/>
    </source>
</evidence>
<dbReference type="Pfam" id="PF00106">
    <property type="entry name" value="adh_short"/>
    <property type="match status" value="1"/>
</dbReference>
<dbReference type="EMBL" id="JARXHW010000004">
    <property type="protein sequence ID" value="MDQ8206486.1"/>
    <property type="molecule type" value="Genomic_DNA"/>
</dbReference>
<proteinExistence type="inferred from homology"/>